<dbReference type="EnsemblMetazoa" id="Aqu2.1.09154_001">
    <property type="protein sequence ID" value="Aqu2.1.09154_001"/>
    <property type="gene ID" value="Aqu2.1.09154"/>
</dbReference>
<reference evidence="1" key="1">
    <citation type="submission" date="2017-05" db="UniProtKB">
        <authorList>
            <consortium name="EnsemblMetazoa"/>
        </authorList>
    </citation>
    <scope>IDENTIFICATION</scope>
</reference>
<proteinExistence type="predicted"/>
<dbReference type="InParanoid" id="A0A1X7T4K0"/>
<organism evidence="1">
    <name type="scientific">Amphimedon queenslandica</name>
    <name type="common">Sponge</name>
    <dbReference type="NCBI Taxonomy" id="400682"/>
    <lineage>
        <taxon>Eukaryota</taxon>
        <taxon>Metazoa</taxon>
        <taxon>Porifera</taxon>
        <taxon>Demospongiae</taxon>
        <taxon>Heteroscleromorpha</taxon>
        <taxon>Haplosclerida</taxon>
        <taxon>Niphatidae</taxon>
        <taxon>Amphimedon</taxon>
    </lineage>
</organism>
<evidence type="ECO:0000313" key="1">
    <source>
        <dbReference type="EnsemblMetazoa" id="Aqu2.1.09154_001"/>
    </source>
</evidence>
<dbReference type="AlphaFoldDB" id="A0A1X7T4K0"/>
<name>A0A1X7T4K0_AMPQE</name>
<sequence>MARRLLIEDRLLPHTPASTKQWSLRGGRWGDESPDLWTDLILTGHLDGTVRFWFCRSVWDIFGIFTTP</sequence>
<protein>
    <submittedName>
        <fullName evidence="1">Uncharacterized protein</fullName>
    </submittedName>
</protein>
<accession>A0A1X7T4K0</accession>